<dbReference type="PANTHER" id="PTHR32234:SF0">
    <property type="entry name" value="THIOL:DISULFIDE INTERCHANGE PROTEIN DSBD"/>
    <property type="match status" value="1"/>
</dbReference>
<dbReference type="InterPro" id="IPR013766">
    <property type="entry name" value="Thioredoxin_domain"/>
</dbReference>
<dbReference type="RefSeq" id="WP_077772972.1">
    <property type="nucleotide sequence ID" value="NZ_MUFC01000016.1"/>
</dbReference>
<evidence type="ECO:0000259" key="1">
    <source>
        <dbReference type="PROSITE" id="PS51352"/>
    </source>
</evidence>
<reference evidence="3" key="1">
    <citation type="submission" date="2017-01" db="EMBL/GenBank/DDBJ databases">
        <title>Draft genome of the species Salinivibrio sharmensis.</title>
        <authorList>
            <person name="Lopez-Hermoso C."/>
            <person name="De La Haba R."/>
            <person name="Sanchez-Porro C."/>
            <person name="Ventosa A."/>
        </authorList>
    </citation>
    <scope>NUCLEOTIDE SEQUENCE [LARGE SCALE GENOMIC DNA]</scope>
    <source>
        <strain evidence="3">CBH463</strain>
    </source>
</reference>
<protein>
    <recommendedName>
        <fullName evidence="1">Thioredoxin domain-containing protein</fullName>
    </recommendedName>
</protein>
<dbReference type="EMBL" id="MUFC01000016">
    <property type="protein sequence ID" value="OOE86248.1"/>
    <property type="molecule type" value="Genomic_DNA"/>
</dbReference>
<proteinExistence type="predicted"/>
<dbReference type="Proteomes" id="UP000188627">
    <property type="component" value="Unassembled WGS sequence"/>
</dbReference>
<dbReference type="Pfam" id="PF13098">
    <property type="entry name" value="Thioredoxin_2"/>
    <property type="match status" value="1"/>
</dbReference>
<dbReference type="PROSITE" id="PS51352">
    <property type="entry name" value="THIOREDOXIN_2"/>
    <property type="match status" value="1"/>
</dbReference>
<dbReference type="InterPro" id="IPR012336">
    <property type="entry name" value="Thioredoxin-like_fold"/>
</dbReference>
<evidence type="ECO:0000313" key="2">
    <source>
        <dbReference type="EMBL" id="OOE86248.1"/>
    </source>
</evidence>
<accession>A0ABX3KBG8</accession>
<keyword evidence="3" id="KW-1185">Reference proteome</keyword>
<comment type="caution">
    <text evidence="2">The sequence shown here is derived from an EMBL/GenBank/DDBJ whole genome shotgun (WGS) entry which is preliminary data.</text>
</comment>
<dbReference type="Gene3D" id="3.40.30.10">
    <property type="entry name" value="Glutaredoxin"/>
    <property type="match status" value="1"/>
</dbReference>
<organism evidence="2 3">
    <name type="scientific">Salinivibrio sharmensis</name>
    <dbReference type="NCBI Taxonomy" id="390883"/>
    <lineage>
        <taxon>Bacteria</taxon>
        <taxon>Pseudomonadati</taxon>
        <taxon>Pseudomonadota</taxon>
        <taxon>Gammaproteobacteria</taxon>
        <taxon>Vibrionales</taxon>
        <taxon>Vibrionaceae</taxon>
        <taxon>Salinivibrio</taxon>
    </lineage>
</organism>
<feature type="domain" description="Thioredoxin" evidence="1">
    <location>
        <begin position="35"/>
        <end position="163"/>
    </location>
</feature>
<evidence type="ECO:0000313" key="3">
    <source>
        <dbReference type="Proteomes" id="UP000188627"/>
    </source>
</evidence>
<gene>
    <name evidence="2" type="ORF">BZG74_12895</name>
</gene>
<dbReference type="InterPro" id="IPR036249">
    <property type="entry name" value="Thioredoxin-like_sf"/>
</dbReference>
<dbReference type="PANTHER" id="PTHR32234">
    <property type="entry name" value="THIOL:DISULFIDE INTERCHANGE PROTEIN DSBD"/>
    <property type="match status" value="1"/>
</dbReference>
<name>A0ABX3KBG8_9GAMM</name>
<sequence>MRQGRRFALVAGLLIVALGASALYIVRSQHATAPANTSDTIAAPTFVTVNSQTALDEELANATASQKIAFVDYYADWCIPCKQFATQTFTDPDVAQQLNRMHRIKVNLSENRPDDFALMRSQDVAGLPTLDFWLPNGKRHATARITGFLTPQAFMTHLRQHGLVDEVKSE</sequence>
<dbReference type="SUPFAM" id="SSF52833">
    <property type="entry name" value="Thioredoxin-like"/>
    <property type="match status" value="1"/>
</dbReference>